<accession>A0ABR2KPP0</accession>
<dbReference type="Gene3D" id="3.30.420.10">
    <property type="entry name" value="Ribonuclease H-like superfamily/Ribonuclease H"/>
    <property type="match status" value="1"/>
</dbReference>
<name>A0ABR2KPP0_9EUKA</name>
<evidence type="ECO:0000313" key="2">
    <source>
        <dbReference type="Proteomes" id="UP001470230"/>
    </source>
</evidence>
<reference evidence="1 2" key="1">
    <citation type="submission" date="2024-04" db="EMBL/GenBank/DDBJ databases">
        <title>Tritrichomonas musculus Genome.</title>
        <authorList>
            <person name="Alves-Ferreira E."/>
            <person name="Grigg M."/>
            <person name="Lorenzi H."/>
            <person name="Galac M."/>
        </authorList>
    </citation>
    <scope>NUCLEOTIDE SEQUENCE [LARGE SCALE GENOMIC DNA]</scope>
    <source>
        <strain evidence="1 2">EAF2021</strain>
    </source>
</reference>
<dbReference type="Proteomes" id="UP001470230">
    <property type="component" value="Unassembled WGS sequence"/>
</dbReference>
<gene>
    <name evidence="1" type="ORF">M9Y10_030262</name>
</gene>
<proteinExistence type="predicted"/>
<protein>
    <recommendedName>
        <fullName evidence="3">DDE-1 domain-containing protein</fullName>
    </recommendedName>
</protein>
<dbReference type="EMBL" id="JAPFFF010000004">
    <property type="protein sequence ID" value="KAK8893006.1"/>
    <property type="molecule type" value="Genomic_DNA"/>
</dbReference>
<evidence type="ECO:0008006" key="3">
    <source>
        <dbReference type="Google" id="ProtNLM"/>
    </source>
</evidence>
<comment type="caution">
    <text evidence="1">The sequence shown here is derived from an EMBL/GenBank/DDBJ whole genome shotgun (WGS) entry which is preliminary data.</text>
</comment>
<dbReference type="InterPro" id="IPR036397">
    <property type="entry name" value="RNaseH_sf"/>
</dbReference>
<organism evidence="1 2">
    <name type="scientific">Tritrichomonas musculus</name>
    <dbReference type="NCBI Taxonomy" id="1915356"/>
    <lineage>
        <taxon>Eukaryota</taxon>
        <taxon>Metamonada</taxon>
        <taxon>Parabasalia</taxon>
        <taxon>Tritrichomonadida</taxon>
        <taxon>Tritrichomonadidae</taxon>
        <taxon>Tritrichomonas</taxon>
    </lineage>
</organism>
<keyword evidence="2" id="KW-1185">Reference proteome</keyword>
<evidence type="ECO:0000313" key="1">
    <source>
        <dbReference type="EMBL" id="KAK8893006.1"/>
    </source>
</evidence>
<sequence length="191" mass="21875">MKIPIEREGKRASFLEGICADGSSLRPAIVVSRKTIELELYDQGYNRDKLCICSSDSGFFATEQFLTWAIQSFFQEIRKKREEYQYKGECLLIFDGFGPHENDEFLKACTDEGIIPLPLVLYSSYQTQPLDFRFFTVQKNKMNKILDSFTQTATISNIISAFRGAGIVPSYDINLGLMFQKQILIKKTSFI</sequence>